<dbReference type="Proteomes" id="UP000309997">
    <property type="component" value="Unassembled WGS sequence"/>
</dbReference>
<gene>
    <name evidence="1" type="ORF">D5086_011047</name>
</gene>
<organism evidence="1 2">
    <name type="scientific">Populus alba</name>
    <name type="common">White poplar</name>
    <dbReference type="NCBI Taxonomy" id="43335"/>
    <lineage>
        <taxon>Eukaryota</taxon>
        <taxon>Viridiplantae</taxon>
        <taxon>Streptophyta</taxon>
        <taxon>Embryophyta</taxon>
        <taxon>Tracheophyta</taxon>
        <taxon>Spermatophyta</taxon>
        <taxon>Magnoliopsida</taxon>
        <taxon>eudicotyledons</taxon>
        <taxon>Gunneridae</taxon>
        <taxon>Pentapetalae</taxon>
        <taxon>rosids</taxon>
        <taxon>fabids</taxon>
        <taxon>Malpighiales</taxon>
        <taxon>Salicaceae</taxon>
        <taxon>Saliceae</taxon>
        <taxon>Populus</taxon>
    </lineage>
</organism>
<keyword evidence="2" id="KW-1185">Reference proteome</keyword>
<protein>
    <submittedName>
        <fullName evidence="1">Uncharacterized protein</fullName>
    </submittedName>
</protein>
<comment type="caution">
    <text evidence="1">The sequence shown here is derived from an EMBL/GenBank/DDBJ whole genome shotgun (WGS) entry which is preliminary data.</text>
</comment>
<accession>A0ACC4CDM5</accession>
<reference evidence="1 2" key="1">
    <citation type="journal article" date="2024" name="Plant Biotechnol. J.">
        <title>Genome and CRISPR/Cas9 system of a widespread forest tree (Populus alba) in the world.</title>
        <authorList>
            <person name="Liu Y.J."/>
            <person name="Jiang P.F."/>
            <person name="Han X.M."/>
            <person name="Li X.Y."/>
            <person name="Wang H.M."/>
            <person name="Wang Y.J."/>
            <person name="Wang X.X."/>
            <person name="Zeng Q.Y."/>
        </authorList>
    </citation>
    <scope>NUCLEOTIDE SEQUENCE [LARGE SCALE GENOMIC DNA]</scope>
    <source>
        <strain evidence="2">cv. PAL-ZL1</strain>
    </source>
</reference>
<evidence type="ECO:0000313" key="2">
    <source>
        <dbReference type="Proteomes" id="UP000309997"/>
    </source>
</evidence>
<sequence>MTSAIGWYGPLVDLCKTDQHIGDIVQLLVFVHRSTPVQYKLFKRWRSNQDRHSGVDELIEESQAGKTTLEKLCKVIKWVQRARSALNTIGSHSFVKPRNWKLPKQSESQNLLLLSEVLGLSNSCNAIFNASIGEIFLPITWRALDDSDMEKMFVSRRTTEDKDNSLAEDFICLGCHLCGTPMVSENGSICKQSNISLYCLKSPNHLHAVTLIYRPFMSISSPQLYVWDESEYLPLLVRNKAAVVLFGNIRAERVYSCFRGQNRSHNSNQAYFCWENVKKGLVGSCSSDADKSLEVKEKNHHNKNTNFHMIWLVLLKILLQQGKNSPLKFEATVNTGLDAEHGKFEMLSVSVPCARNKLF</sequence>
<proteinExistence type="predicted"/>
<name>A0ACC4CDM5_POPAL</name>
<evidence type="ECO:0000313" key="1">
    <source>
        <dbReference type="EMBL" id="KAL3592407.1"/>
    </source>
</evidence>
<dbReference type="EMBL" id="RCHU02000005">
    <property type="protein sequence ID" value="KAL3592407.1"/>
    <property type="molecule type" value="Genomic_DNA"/>
</dbReference>